<proteinExistence type="predicted"/>
<feature type="transmembrane region" description="Helical" evidence="2">
    <location>
        <begin position="270"/>
        <end position="291"/>
    </location>
</feature>
<organism evidence="3 4">
    <name type="scientific">Sanguibacter hominis ATCC BAA-789</name>
    <dbReference type="NCBI Taxonomy" id="1312740"/>
    <lineage>
        <taxon>Bacteria</taxon>
        <taxon>Bacillati</taxon>
        <taxon>Actinomycetota</taxon>
        <taxon>Actinomycetes</taxon>
        <taxon>Micrococcales</taxon>
        <taxon>Sanguibacteraceae</taxon>
        <taxon>Sanguibacter</taxon>
    </lineage>
</organism>
<dbReference type="Proteomes" id="UP000774283">
    <property type="component" value="Unassembled WGS sequence"/>
</dbReference>
<evidence type="ECO:0000256" key="2">
    <source>
        <dbReference type="SAM" id="Phobius"/>
    </source>
</evidence>
<keyword evidence="2" id="KW-1133">Transmembrane helix</keyword>
<evidence type="ECO:0008006" key="5">
    <source>
        <dbReference type="Google" id="ProtNLM"/>
    </source>
</evidence>
<keyword evidence="2" id="KW-0812">Transmembrane</keyword>
<feature type="compositionally biased region" description="Pro residues" evidence="1">
    <location>
        <begin position="7"/>
        <end position="32"/>
    </location>
</feature>
<feature type="transmembrane region" description="Helical" evidence="2">
    <location>
        <begin position="103"/>
        <end position="129"/>
    </location>
</feature>
<keyword evidence="2" id="KW-0472">Membrane</keyword>
<feature type="compositionally biased region" description="Low complexity" evidence="1">
    <location>
        <begin position="33"/>
        <end position="78"/>
    </location>
</feature>
<name>A0A9X5FFE2_9MICO</name>
<comment type="caution">
    <text evidence="3">The sequence shown here is derived from an EMBL/GenBank/DDBJ whole genome shotgun (WGS) entry which is preliminary data.</text>
</comment>
<accession>A0A9X5FFE2</accession>
<dbReference type="EMBL" id="JAAXOW010000002">
    <property type="protein sequence ID" value="NKX93061.1"/>
    <property type="molecule type" value="Genomic_DNA"/>
</dbReference>
<keyword evidence="4" id="KW-1185">Reference proteome</keyword>
<protein>
    <recommendedName>
        <fullName evidence="5">Integral membrane protein</fullName>
    </recommendedName>
</protein>
<feature type="transmembrane region" description="Helical" evidence="2">
    <location>
        <begin position="194"/>
        <end position="226"/>
    </location>
</feature>
<sequence>MSDSNVPPYPGEVPGPDGQPPYGAPTPPPGQPAPGQQPYGQQPPVGQPYGQQPYGQQPPAGQPYGQQPYGQQPYQGAPGQSPIDVGAAFSYGWDKFTKNIGPILLGSLAWAVGIGILIGIFYAIIIGGAAAASSLDSDGGFLAVGFGSMVLFLGVSLLLGVFFQAAATNVGLVATTGRSITVGDFFSIPNFSKALLTALLVGVATAVSMIVVVGPLAVGFFGIFALHFAIDKGLGAVDAIKASIDVALKNAGQVALLMLLVYVANSVGSALCGVGLIVSMPVAMIATAYCYRRVVGQQPA</sequence>
<gene>
    <name evidence="3" type="ORF">HF995_07200</name>
</gene>
<evidence type="ECO:0000313" key="4">
    <source>
        <dbReference type="Proteomes" id="UP000774283"/>
    </source>
</evidence>
<reference evidence="3 4" key="1">
    <citation type="submission" date="2020-04" db="EMBL/GenBank/DDBJ databases">
        <title>MicrobeNet Type strains.</title>
        <authorList>
            <person name="Nicholson A.C."/>
        </authorList>
    </citation>
    <scope>NUCLEOTIDE SEQUENCE [LARGE SCALE GENOMIC DNA]</scope>
    <source>
        <strain evidence="3 4">ATCC BAA-789</strain>
    </source>
</reference>
<dbReference type="RefSeq" id="WP_168447029.1">
    <property type="nucleotide sequence ID" value="NZ_JAAXOW010000002.1"/>
</dbReference>
<evidence type="ECO:0000313" key="3">
    <source>
        <dbReference type="EMBL" id="NKX93061.1"/>
    </source>
</evidence>
<feature type="transmembrane region" description="Helical" evidence="2">
    <location>
        <begin position="141"/>
        <end position="163"/>
    </location>
</feature>
<evidence type="ECO:0000256" key="1">
    <source>
        <dbReference type="SAM" id="MobiDB-lite"/>
    </source>
</evidence>
<feature type="region of interest" description="Disordered" evidence="1">
    <location>
        <begin position="1"/>
        <end position="78"/>
    </location>
</feature>
<dbReference type="AlphaFoldDB" id="A0A9X5FFE2"/>